<dbReference type="InterPro" id="IPR029045">
    <property type="entry name" value="ClpP/crotonase-like_dom_sf"/>
</dbReference>
<accession>A0A5K7YEG4</accession>
<reference evidence="2 3" key="1">
    <citation type="submission" date="2019-11" db="EMBL/GenBank/DDBJ databases">
        <title>Comparative genomics of hydrocarbon-degrading Desulfosarcina strains.</title>
        <authorList>
            <person name="Watanabe M."/>
            <person name="Kojima H."/>
            <person name="Fukui M."/>
        </authorList>
    </citation>
    <scope>NUCLEOTIDE SEQUENCE [LARGE SCALE GENOMIC DNA]</scope>
    <source>
        <strain evidence="2 3">PL12</strain>
    </source>
</reference>
<sequence length="377" mass="41758">MSDLSWLPRESGIKNHHLWEEEHFSSDAPGIVFEKRPILDPSGAPVDGLFSAWIILNNPGQYNSYTTEMVKGVIAGFHRASADSSVVAAVFTAMGDKAFCTGGNTKEYAEYYAGRPNEYGLYMDLFNAMVDAILGCKKPTICRVNGMRVAGGQEIGMACDITLSSDLAIFGQAGPKHGSAPDGGSTDFLPWMLPLELAMWNCVSCEMWSAYKMKRLGLISKCVPVIKDPDGWVRNPAIETDRYVADGEIVYGEYKTGDAAKKARGYVKSAATDFELLDKEVDKILWTYTNLFPGCLIKSVEGVRMKKKFFWDQAKVVNRHWLAANMNSEAYLGFNAFNTKKITGRDTIDFIEYRRRQAAGDAFDLEFMAAVLGRPSA</sequence>
<dbReference type="PANTHER" id="PTHR11941">
    <property type="entry name" value="ENOYL-COA HYDRATASE-RELATED"/>
    <property type="match status" value="1"/>
</dbReference>
<name>A0A5K7YEG4_9BACT</name>
<evidence type="ECO:0000256" key="1">
    <source>
        <dbReference type="NCBIfam" id="TIGR03200"/>
    </source>
</evidence>
<dbReference type="AlphaFoldDB" id="A0A5K7YEG4"/>
<dbReference type="CDD" id="cd06558">
    <property type="entry name" value="crotonase-like"/>
    <property type="match status" value="1"/>
</dbReference>
<dbReference type="InterPro" id="IPR001753">
    <property type="entry name" value="Enoyl-CoA_hydra/iso"/>
</dbReference>
<dbReference type="PANTHER" id="PTHR11941:SF54">
    <property type="entry name" value="ENOYL-COA HYDRATASE, MITOCHONDRIAL"/>
    <property type="match status" value="1"/>
</dbReference>
<dbReference type="SUPFAM" id="SSF52096">
    <property type="entry name" value="ClpP/crotonase"/>
    <property type="match status" value="1"/>
</dbReference>
<proteinExistence type="predicted"/>
<evidence type="ECO:0000313" key="2">
    <source>
        <dbReference type="EMBL" id="BBO67406.1"/>
    </source>
</evidence>
<evidence type="ECO:0000313" key="3">
    <source>
        <dbReference type="Proteomes" id="UP000427906"/>
    </source>
</evidence>
<dbReference type="GO" id="GO:0018807">
    <property type="term" value="F:6-hydroxycyclohex-1-ene-1-carboxyl-CoA hydratase activity"/>
    <property type="evidence" value="ECO:0007669"/>
    <property type="project" value="UniProtKB-UniRule"/>
</dbReference>
<gene>
    <name evidence="2" type="ORF">DSCA_13360</name>
</gene>
<dbReference type="Proteomes" id="UP000427906">
    <property type="component" value="Chromosome"/>
</dbReference>
<organism evidence="2 3">
    <name type="scientific">Desulfosarcina alkanivorans</name>
    <dbReference type="NCBI Taxonomy" id="571177"/>
    <lineage>
        <taxon>Bacteria</taxon>
        <taxon>Pseudomonadati</taxon>
        <taxon>Thermodesulfobacteriota</taxon>
        <taxon>Desulfobacteria</taxon>
        <taxon>Desulfobacterales</taxon>
        <taxon>Desulfosarcinaceae</taxon>
        <taxon>Desulfosarcina</taxon>
    </lineage>
</organism>
<dbReference type="Gene3D" id="3.90.226.10">
    <property type="entry name" value="2-enoyl-CoA Hydratase, Chain A, domain 1"/>
    <property type="match status" value="1"/>
</dbReference>
<dbReference type="InterPro" id="IPR017613">
    <property type="entry name" value="Dearomat_hydrolase"/>
</dbReference>
<dbReference type="GO" id="GO:0016823">
    <property type="term" value="F:hydrolase activity, acting on acid carbon-carbon bonds, in ketonic substances"/>
    <property type="evidence" value="ECO:0007669"/>
    <property type="project" value="InterPro"/>
</dbReference>
<dbReference type="GO" id="GO:0006635">
    <property type="term" value="P:fatty acid beta-oxidation"/>
    <property type="evidence" value="ECO:0007669"/>
    <property type="project" value="TreeGrafter"/>
</dbReference>
<dbReference type="RefSeq" id="WP_155315670.1">
    <property type="nucleotide sequence ID" value="NZ_AP021874.1"/>
</dbReference>
<keyword evidence="3" id="KW-1185">Reference proteome</keyword>
<dbReference type="OrthoDB" id="9774843at2"/>
<dbReference type="EC" id="3.7.1.21" evidence="1"/>
<protein>
    <recommendedName>
        <fullName evidence="1">6-oxocyclohex-1-ene-1-carbonyl-CoA hydratase</fullName>
        <ecNumber evidence="1">3.7.1.21</ecNumber>
    </recommendedName>
</protein>
<dbReference type="EMBL" id="AP021874">
    <property type="protein sequence ID" value="BBO67406.1"/>
    <property type="molecule type" value="Genomic_DNA"/>
</dbReference>
<dbReference type="NCBIfam" id="TIGR03200">
    <property type="entry name" value="dearomat_oah"/>
    <property type="match status" value="1"/>
</dbReference>
<dbReference type="KEGG" id="dalk:DSCA_13360"/>
<dbReference type="Pfam" id="PF00378">
    <property type="entry name" value="ECH_1"/>
    <property type="match status" value="1"/>
</dbReference>